<keyword evidence="1" id="KW-0285">Flavoprotein</keyword>
<sequence>MNVQYGIGLYTGQVPPGEDIGFHDEYARIIEQAKLAEAVGLDSIWLSEHHGADDGYLPSVLPLASAILACTTRLVVGTAVLLAPFHDPLRLAEDVAVLDQMSGGRFILGMGTGWRRSEFRAFGANPATRGRALEETVEVLRRAWQGERFAFDGRVHKIDSAIVRPQPFTPGGPPIWLGGTGPRALARAGRLGDGYFGVCAPFDAIMSTYSRVLESAPDERRESFSFGQLRSGFIAEDPELGWKLARRGMTYTMDVHARWAAEEAGKPVAAHAQLTSDDAVREYNLIGTVDEVTAALRPYEHRFARRTDSHLCFRLYHPYMPHDAVLDAIQTFGRLTVPGLRATAEGQPPPR</sequence>
<dbReference type="PANTHER" id="PTHR42847">
    <property type="entry name" value="ALKANESULFONATE MONOOXYGENASE"/>
    <property type="match status" value="1"/>
</dbReference>
<dbReference type="InterPro" id="IPR019921">
    <property type="entry name" value="Lucif-like_OxRdtase_Rv2161c"/>
</dbReference>
<keyword evidence="7" id="KW-1185">Reference proteome</keyword>
<evidence type="ECO:0000313" key="7">
    <source>
        <dbReference type="Proteomes" id="UP001524501"/>
    </source>
</evidence>
<accession>A0ABT1QF36</accession>
<comment type="caution">
    <text evidence="6">The sequence shown here is derived from an EMBL/GenBank/DDBJ whole genome shotgun (WGS) entry which is preliminary data.</text>
</comment>
<dbReference type="EMBL" id="JANFQF010000013">
    <property type="protein sequence ID" value="MCQ4120860.1"/>
    <property type="molecule type" value="Genomic_DNA"/>
</dbReference>
<dbReference type="SUPFAM" id="SSF51679">
    <property type="entry name" value="Bacterial luciferase-like"/>
    <property type="match status" value="1"/>
</dbReference>
<name>A0ABT1QF36_9NOCA</name>
<keyword evidence="2" id="KW-0288">FMN</keyword>
<evidence type="ECO:0000256" key="2">
    <source>
        <dbReference type="ARBA" id="ARBA00022643"/>
    </source>
</evidence>
<dbReference type="InterPro" id="IPR036661">
    <property type="entry name" value="Luciferase-like_sf"/>
</dbReference>
<feature type="domain" description="Luciferase-like" evidence="5">
    <location>
        <begin position="20"/>
        <end position="304"/>
    </location>
</feature>
<dbReference type="NCBIfam" id="TIGR03619">
    <property type="entry name" value="F420_Rv2161c"/>
    <property type="match status" value="1"/>
</dbReference>
<keyword evidence="3" id="KW-0560">Oxidoreductase</keyword>
<evidence type="ECO:0000256" key="3">
    <source>
        <dbReference type="ARBA" id="ARBA00023002"/>
    </source>
</evidence>
<dbReference type="RefSeq" id="WP_255970814.1">
    <property type="nucleotide sequence ID" value="NZ_JANFQF010000013.1"/>
</dbReference>
<dbReference type="PANTHER" id="PTHR42847:SF4">
    <property type="entry name" value="ALKANESULFONATE MONOOXYGENASE-RELATED"/>
    <property type="match status" value="1"/>
</dbReference>
<dbReference type="Proteomes" id="UP001524501">
    <property type="component" value="Unassembled WGS sequence"/>
</dbReference>
<dbReference type="InterPro" id="IPR050172">
    <property type="entry name" value="SsuD_RutA_monooxygenase"/>
</dbReference>
<reference evidence="6 7" key="1">
    <citation type="submission" date="2022-07" db="EMBL/GenBank/DDBJ databases">
        <title>Degradation activity of malathion, p-nitrophenol and potential low-temperature adaptation strategy of Rhodococcus sp. FXJ9.536.</title>
        <authorList>
            <person name="Huang J."/>
            <person name="Huang Y."/>
        </authorList>
    </citation>
    <scope>NUCLEOTIDE SEQUENCE [LARGE SCALE GENOMIC DNA]</scope>
    <source>
        <strain evidence="6 7">FXJ9.536</strain>
    </source>
</reference>
<keyword evidence="4" id="KW-0503">Monooxygenase</keyword>
<evidence type="ECO:0000256" key="1">
    <source>
        <dbReference type="ARBA" id="ARBA00022630"/>
    </source>
</evidence>
<dbReference type="Gene3D" id="3.20.20.30">
    <property type="entry name" value="Luciferase-like domain"/>
    <property type="match status" value="1"/>
</dbReference>
<proteinExistence type="predicted"/>
<protein>
    <submittedName>
        <fullName evidence="6">LLM class flavin-dependent oxidoreductase</fullName>
    </submittedName>
</protein>
<evidence type="ECO:0000259" key="5">
    <source>
        <dbReference type="Pfam" id="PF00296"/>
    </source>
</evidence>
<gene>
    <name evidence="6" type="ORF">NOF53_17075</name>
</gene>
<dbReference type="Pfam" id="PF00296">
    <property type="entry name" value="Bac_luciferase"/>
    <property type="match status" value="1"/>
</dbReference>
<evidence type="ECO:0000313" key="6">
    <source>
        <dbReference type="EMBL" id="MCQ4120860.1"/>
    </source>
</evidence>
<organism evidence="6 7">
    <name type="scientific">Rhodococcus tibetensis</name>
    <dbReference type="NCBI Taxonomy" id="2965064"/>
    <lineage>
        <taxon>Bacteria</taxon>
        <taxon>Bacillati</taxon>
        <taxon>Actinomycetota</taxon>
        <taxon>Actinomycetes</taxon>
        <taxon>Mycobacteriales</taxon>
        <taxon>Nocardiaceae</taxon>
        <taxon>Rhodococcus</taxon>
    </lineage>
</organism>
<evidence type="ECO:0000256" key="4">
    <source>
        <dbReference type="ARBA" id="ARBA00023033"/>
    </source>
</evidence>
<dbReference type="InterPro" id="IPR011251">
    <property type="entry name" value="Luciferase-like_dom"/>
</dbReference>